<feature type="coiled-coil region" evidence="1">
    <location>
        <begin position="4"/>
        <end position="60"/>
    </location>
</feature>
<comment type="caution">
    <text evidence="2">The sequence shown here is derived from an EMBL/GenBank/DDBJ whole genome shotgun (WGS) entry which is preliminary data.</text>
</comment>
<evidence type="ECO:0000313" key="3">
    <source>
        <dbReference type="Proteomes" id="UP000692954"/>
    </source>
</evidence>
<accession>A0A8S1LBK5</accession>
<keyword evidence="1" id="KW-0175">Coiled coil</keyword>
<organism evidence="2 3">
    <name type="scientific">Paramecium sonneborni</name>
    <dbReference type="NCBI Taxonomy" id="65129"/>
    <lineage>
        <taxon>Eukaryota</taxon>
        <taxon>Sar</taxon>
        <taxon>Alveolata</taxon>
        <taxon>Ciliophora</taxon>
        <taxon>Intramacronucleata</taxon>
        <taxon>Oligohymenophorea</taxon>
        <taxon>Peniculida</taxon>
        <taxon>Parameciidae</taxon>
        <taxon>Paramecium</taxon>
    </lineage>
</organism>
<protein>
    <submittedName>
        <fullName evidence="2">Uncharacterized protein</fullName>
    </submittedName>
</protein>
<dbReference type="Proteomes" id="UP000692954">
    <property type="component" value="Unassembled WGS sequence"/>
</dbReference>
<reference evidence="2" key="1">
    <citation type="submission" date="2021-01" db="EMBL/GenBank/DDBJ databases">
        <authorList>
            <consortium name="Genoscope - CEA"/>
            <person name="William W."/>
        </authorList>
    </citation>
    <scope>NUCLEOTIDE SEQUENCE</scope>
</reference>
<evidence type="ECO:0000256" key="1">
    <source>
        <dbReference type="SAM" id="Coils"/>
    </source>
</evidence>
<dbReference type="OrthoDB" id="441129at2759"/>
<dbReference type="AlphaFoldDB" id="A0A8S1LBK5"/>
<dbReference type="EMBL" id="CAJJDN010000017">
    <property type="protein sequence ID" value="CAD8063302.1"/>
    <property type="molecule type" value="Genomic_DNA"/>
</dbReference>
<evidence type="ECO:0000313" key="2">
    <source>
        <dbReference type="EMBL" id="CAD8063302.1"/>
    </source>
</evidence>
<sequence length="151" mass="18427">MAKKKQLIEVVEFTKAEKKALEKLDHSHLLIEIQVIQDCIEELQKKIYKLNENVRITNEQNLALTLKMESDIIKKRVNKMHYYSNMNIQKNKQLKKQKVSYKEKMKKQDIWKKRKLNQKLDIKMNYNEKVELIQSRYIYLGRKRKFNKRNS</sequence>
<name>A0A8S1LBK5_9CILI</name>
<proteinExistence type="predicted"/>
<gene>
    <name evidence="2" type="ORF">PSON_ATCC_30995.1.T0170340</name>
</gene>
<keyword evidence="3" id="KW-1185">Reference proteome</keyword>